<proteinExistence type="predicted"/>
<keyword evidence="2" id="KW-1185">Reference proteome</keyword>
<evidence type="ECO:0000313" key="2">
    <source>
        <dbReference type="Proteomes" id="UP001056120"/>
    </source>
</evidence>
<sequence length="111" mass="12917">MEMQEVVVDTLMECLKDGNAGKFHSFAYHKFIHNLALLICLICGILCMMRVMIFMFDHKKAKWDAEVTDFSRVFRLPKVYSLYYSQFAAYEPPVIEGLDLLLMETMVFGFA</sequence>
<dbReference type="EMBL" id="CM042031">
    <property type="protein sequence ID" value="KAI3785903.1"/>
    <property type="molecule type" value="Genomic_DNA"/>
</dbReference>
<evidence type="ECO:0000313" key="1">
    <source>
        <dbReference type="EMBL" id="KAI3785903.1"/>
    </source>
</evidence>
<accession>A0ACB9GQU9</accession>
<reference evidence="2" key="1">
    <citation type="journal article" date="2022" name="Mol. Ecol. Resour.">
        <title>The genomes of chicory, endive, great burdock and yacon provide insights into Asteraceae palaeo-polyploidization history and plant inulin production.</title>
        <authorList>
            <person name="Fan W."/>
            <person name="Wang S."/>
            <person name="Wang H."/>
            <person name="Wang A."/>
            <person name="Jiang F."/>
            <person name="Liu H."/>
            <person name="Zhao H."/>
            <person name="Xu D."/>
            <person name="Zhang Y."/>
        </authorList>
    </citation>
    <scope>NUCLEOTIDE SEQUENCE [LARGE SCALE GENOMIC DNA]</scope>
    <source>
        <strain evidence="2">cv. Yunnan</strain>
    </source>
</reference>
<dbReference type="Proteomes" id="UP001056120">
    <property type="component" value="Linkage Group LG14"/>
</dbReference>
<gene>
    <name evidence="1" type="ORF">L1987_45029</name>
</gene>
<name>A0ACB9GQU9_9ASTR</name>
<comment type="caution">
    <text evidence="1">The sequence shown here is derived from an EMBL/GenBank/DDBJ whole genome shotgun (WGS) entry which is preliminary data.</text>
</comment>
<reference evidence="1 2" key="2">
    <citation type="journal article" date="2022" name="Mol. Ecol. Resour.">
        <title>The genomes of chicory, endive, great burdock and yacon provide insights into Asteraceae paleo-polyploidization history and plant inulin production.</title>
        <authorList>
            <person name="Fan W."/>
            <person name="Wang S."/>
            <person name="Wang H."/>
            <person name="Wang A."/>
            <person name="Jiang F."/>
            <person name="Liu H."/>
            <person name="Zhao H."/>
            <person name="Xu D."/>
            <person name="Zhang Y."/>
        </authorList>
    </citation>
    <scope>NUCLEOTIDE SEQUENCE [LARGE SCALE GENOMIC DNA]</scope>
    <source>
        <strain evidence="2">cv. Yunnan</strain>
        <tissue evidence="1">Leaves</tissue>
    </source>
</reference>
<organism evidence="1 2">
    <name type="scientific">Smallanthus sonchifolius</name>
    <dbReference type="NCBI Taxonomy" id="185202"/>
    <lineage>
        <taxon>Eukaryota</taxon>
        <taxon>Viridiplantae</taxon>
        <taxon>Streptophyta</taxon>
        <taxon>Embryophyta</taxon>
        <taxon>Tracheophyta</taxon>
        <taxon>Spermatophyta</taxon>
        <taxon>Magnoliopsida</taxon>
        <taxon>eudicotyledons</taxon>
        <taxon>Gunneridae</taxon>
        <taxon>Pentapetalae</taxon>
        <taxon>asterids</taxon>
        <taxon>campanulids</taxon>
        <taxon>Asterales</taxon>
        <taxon>Asteraceae</taxon>
        <taxon>Asteroideae</taxon>
        <taxon>Heliantheae alliance</taxon>
        <taxon>Millerieae</taxon>
        <taxon>Smallanthus</taxon>
    </lineage>
</organism>
<protein>
    <submittedName>
        <fullName evidence="1">Uncharacterized protein</fullName>
    </submittedName>
</protein>